<sequence>MSEPTKETIEAEKQKVIRSLEEDDEFEDFQAEDWQDAQAMGAESEHALWVEDWDDNDVDDNFSKELKQELAKVAASK</sequence>
<proteinExistence type="inferred from homology"/>
<dbReference type="GO" id="GO:0008541">
    <property type="term" value="C:proteasome regulatory particle, lid subcomplex"/>
    <property type="evidence" value="ECO:0007669"/>
    <property type="project" value="UniProtKB-UniRule"/>
</dbReference>
<dbReference type="GO" id="GO:0005634">
    <property type="term" value="C:nucleus"/>
    <property type="evidence" value="ECO:0007669"/>
    <property type="project" value="UniProtKB-SubCell"/>
</dbReference>
<keyword evidence="2" id="KW-0539">Nucleus</keyword>
<comment type="function">
    <text evidence="2">Component of the 26S proteasome, a multiprotein complex involved in the ATP-dependent degradation of ubiquitinated proteins.</text>
</comment>
<evidence type="ECO:0000256" key="1">
    <source>
        <dbReference type="ARBA" id="ARBA00034491"/>
    </source>
</evidence>
<comment type="similarity">
    <text evidence="1 2">Belongs to the DSS1/SEM1 family.</text>
</comment>
<dbReference type="RefSeq" id="XP_020073359.1">
    <property type="nucleotide sequence ID" value="XM_020216150.1"/>
</dbReference>
<dbReference type="Pfam" id="PF05160">
    <property type="entry name" value="DSS1_SEM1"/>
    <property type="match status" value="1"/>
</dbReference>
<keyword evidence="2" id="KW-0647">Proteasome</keyword>
<dbReference type="Proteomes" id="UP000094389">
    <property type="component" value="Unassembled WGS sequence"/>
</dbReference>
<dbReference type="AlphaFoldDB" id="A0A1E4S9X4"/>
<dbReference type="PANTHER" id="PTHR16771:SF0">
    <property type="entry name" value="26S PROTEASOME COMPLEX SUBUNIT SEM1"/>
    <property type="match status" value="1"/>
</dbReference>
<name>A0A1E4S9X4_CYBJN</name>
<comment type="subcellular location">
    <subcellularLocation>
        <location evidence="2">Nucleus</location>
    </subcellularLocation>
</comment>
<dbReference type="EMBL" id="KV453925">
    <property type="protein sequence ID" value="ODV76320.1"/>
    <property type="molecule type" value="Genomic_DNA"/>
</dbReference>
<reference evidence="3 4" key="1">
    <citation type="journal article" date="2016" name="Proc. Natl. Acad. Sci. U.S.A.">
        <title>Comparative genomics of biotechnologically important yeasts.</title>
        <authorList>
            <person name="Riley R."/>
            <person name="Haridas S."/>
            <person name="Wolfe K.H."/>
            <person name="Lopes M.R."/>
            <person name="Hittinger C.T."/>
            <person name="Goeker M."/>
            <person name="Salamov A.A."/>
            <person name="Wisecaver J.H."/>
            <person name="Long T.M."/>
            <person name="Calvey C.H."/>
            <person name="Aerts A.L."/>
            <person name="Barry K.W."/>
            <person name="Choi C."/>
            <person name="Clum A."/>
            <person name="Coughlan A.Y."/>
            <person name="Deshpande S."/>
            <person name="Douglass A.P."/>
            <person name="Hanson S.J."/>
            <person name="Klenk H.-P."/>
            <person name="LaButti K.M."/>
            <person name="Lapidus A."/>
            <person name="Lindquist E.A."/>
            <person name="Lipzen A.M."/>
            <person name="Meier-Kolthoff J.P."/>
            <person name="Ohm R.A."/>
            <person name="Otillar R.P."/>
            <person name="Pangilinan J.L."/>
            <person name="Peng Y."/>
            <person name="Rokas A."/>
            <person name="Rosa C.A."/>
            <person name="Scheuner C."/>
            <person name="Sibirny A.A."/>
            <person name="Slot J.C."/>
            <person name="Stielow J.B."/>
            <person name="Sun H."/>
            <person name="Kurtzman C.P."/>
            <person name="Blackwell M."/>
            <person name="Grigoriev I.V."/>
            <person name="Jeffries T.W."/>
        </authorList>
    </citation>
    <scope>NUCLEOTIDE SEQUENCE [LARGE SCALE GENOMIC DNA]</scope>
    <source>
        <strain evidence="4">ATCC 18201 / CBS 1600 / BCRC 20928 / JCM 3617 / NBRC 0987 / NRRL Y-1542</strain>
    </source>
</reference>
<dbReference type="GO" id="GO:0006406">
    <property type="term" value="P:mRNA export from nucleus"/>
    <property type="evidence" value="ECO:0007669"/>
    <property type="project" value="UniProtKB-UniRule"/>
</dbReference>
<keyword evidence="4" id="KW-1185">Reference proteome</keyword>
<accession>A0A1E4S9X4</accession>
<dbReference type="InterPro" id="IPR007834">
    <property type="entry name" value="DSS1_SEM1"/>
</dbReference>
<dbReference type="PANTHER" id="PTHR16771">
    <property type="entry name" value="26 PROTEASOME COMPLEX SUBUNIT DSS1"/>
    <property type="match status" value="1"/>
</dbReference>
<dbReference type="SMART" id="SM01385">
    <property type="entry name" value="DSS1_SEM1"/>
    <property type="match status" value="1"/>
</dbReference>
<dbReference type="GO" id="GO:0043248">
    <property type="term" value="P:proteasome assembly"/>
    <property type="evidence" value="ECO:0007669"/>
    <property type="project" value="UniProtKB-UniRule"/>
</dbReference>
<evidence type="ECO:0000313" key="4">
    <source>
        <dbReference type="Proteomes" id="UP000094389"/>
    </source>
</evidence>
<gene>
    <name evidence="3" type="ORF">CYBJADRAFT_170770</name>
</gene>
<protein>
    <recommendedName>
        <fullName evidence="2">26S proteasome complex subunit SEM1</fullName>
    </recommendedName>
</protein>
<dbReference type="OMA" id="TLWENNW"/>
<evidence type="ECO:0000256" key="2">
    <source>
        <dbReference type="RuleBase" id="RU369057"/>
    </source>
</evidence>
<dbReference type="GO" id="GO:0000724">
    <property type="term" value="P:double-strand break repair via homologous recombination"/>
    <property type="evidence" value="ECO:0007669"/>
    <property type="project" value="TreeGrafter"/>
</dbReference>
<dbReference type="STRING" id="983966.A0A1E4S9X4"/>
<evidence type="ECO:0000313" key="3">
    <source>
        <dbReference type="EMBL" id="ODV76320.1"/>
    </source>
</evidence>
<dbReference type="GeneID" id="30990546"/>
<organism evidence="3 4">
    <name type="scientific">Cyberlindnera jadinii (strain ATCC 18201 / CBS 1600 / BCRC 20928 / JCM 3617 / NBRC 0987 / NRRL Y-1542)</name>
    <name type="common">Torula yeast</name>
    <name type="synonym">Candida utilis</name>
    <dbReference type="NCBI Taxonomy" id="983966"/>
    <lineage>
        <taxon>Eukaryota</taxon>
        <taxon>Fungi</taxon>
        <taxon>Dikarya</taxon>
        <taxon>Ascomycota</taxon>
        <taxon>Saccharomycotina</taxon>
        <taxon>Saccharomycetes</taxon>
        <taxon>Phaffomycetales</taxon>
        <taxon>Phaffomycetaceae</taxon>
        <taxon>Cyberlindnera</taxon>
    </lineage>
</organism>